<sequence>MSYNAEIDLEYIESKLAYYIYMVGLDPDDLESLTIDTLIEKARLLALITNANVPHRSYVKDRYADENDQYLYRDEPAVAFLRNQRISLVVNIRRFWYLRQLALGAISRG</sequence>
<name>A0A6J5MAU4_9CAUD</name>
<proteinExistence type="predicted"/>
<reference evidence="1" key="1">
    <citation type="submission" date="2020-04" db="EMBL/GenBank/DDBJ databases">
        <authorList>
            <person name="Chiriac C."/>
            <person name="Salcher M."/>
            <person name="Ghai R."/>
            <person name="Kavagutti S V."/>
        </authorList>
    </citation>
    <scope>NUCLEOTIDE SEQUENCE</scope>
</reference>
<organism evidence="1">
    <name type="scientific">uncultured Caudovirales phage</name>
    <dbReference type="NCBI Taxonomy" id="2100421"/>
    <lineage>
        <taxon>Viruses</taxon>
        <taxon>Duplodnaviria</taxon>
        <taxon>Heunggongvirae</taxon>
        <taxon>Uroviricota</taxon>
        <taxon>Caudoviricetes</taxon>
        <taxon>Peduoviridae</taxon>
        <taxon>Maltschvirus</taxon>
        <taxon>Maltschvirus maltsch</taxon>
    </lineage>
</organism>
<gene>
    <name evidence="1" type="ORF">UFOVP436_102</name>
    <name evidence="2" type="ORF">UFOVP784_102</name>
</gene>
<protein>
    <submittedName>
        <fullName evidence="1">Uncharacterized protein</fullName>
    </submittedName>
</protein>
<dbReference type="EMBL" id="LR796737">
    <property type="protein sequence ID" value="CAB4162731.1"/>
    <property type="molecule type" value="Genomic_DNA"/>
</dbReference>
<evidence type="ECO:0000313" key="2">
    <source>
        <dbReference type="EMBL" id="CAB4162731.1"/>
    </source>
</evidence>
<evidence type="ECO:0000313" key="1">
    <source>
        <dbReference type="EMBL" id="CAB4143271.1"/>
    </source>
</evidence>
<accession>A0A6J5MAU4</accession>
<dbReference type="EMBL" id="LR796418">
    <property type="protein sequence ID" value="CAB4143271.1"/>
    <property type="molecule type" value="Genomic_DNA"/>
</dbReference>